<sequence>MLRSSIQLVLIFLLGALFIGCESTLESESLEQPAPVQQVEETRYKGAEYSANARTADVASHWAEQEINYMMDNGYISGYPDGSFRPDNTITRAEYASMIVAVLNPEENPTYANRDFSDIGGHWAEAKILQVARAGYMSGYPDGTFAPNATISRTEVFAALNAGLGIGTADESILDQYTDASSIASWARPSIAKATEAGLVYNYPTISRLWPNEAAYRCEAVTALFQMLVREGVASPIANDYQVKIETSVGGHPEYADFANDNHAMLLDEAWGQITAGTPCAAFVSATLRRFDYDIWATVTDGTPYENSLGYCLKYELQRYGYQQSFDISKVRKGDICFTIDKWFPDSDGGGYYPTHVYFFMEWVTPGQTDYAWIVDNQGKRHIRNMTVDGDYDKVQYFMYID</sequence>
<evidence type="ECO:0000313" key="3">
    <source>
        <dbReference type="Proteomes" id="UP001500298"/>
    </source>
</evidence>
<dbReference type="RefSeq" id="WP_345372139.1">
    <property type="nucleotide sequence ID" value="NZ_BAABJX010000036.1"/>
</dbReference>
<accession>A0ABP9DI68</accession>
<feature type="domain" description="SLH" evidence="1">
    <location>
        <begin position="50"/>
        <end position="113"/>
    </location>
</feature>
<gene>
    <name evidence="2" type="ORF">GCM10023331_24080</name>
</gene>
<feature type="domain" description="SLH" evidence="1">
    <location>
        <begin position="175"/>
        <end position="238"/>
    </location>
</feature>
<name>A0ABP9DI68_9BACT</name>
<proteinExistence type="predicted"/>
<keyword evidence="3" id="KW-1185">Reference proteome</keyword>
<dbReference type="PANTHER" id="PTHR43308:SF5">
    <property type="entry name" value="S-LAYER PROTEIN _ PEPTIDOGLYCAN ENDO-BETA-N-ACETYLGLUCOSAMINIDASE"/>
    <property type="match status" value="1"/>
</dbReference>
<dbReference type="InterPro" id="IPR001119">
    <property type="entry name" value="SLH_dom"/>
</dbReference>
<dbReference type="PANTHER" id="PTHR43308">
    <property type="entry name" value="OUTER MEMBRANE PROTEIN ALPHA-RELATED"/>
    <property type="match status" value="1"/>
</dbReference>
<organism evidence="2 3">
    <name type="scientific">Algivirga pacifica</name>
    <dbReference type="NCBI Taxonomy" id="1162670"/>
    <lineage>
        <taxon>Bacteria</taxon>
        <taxon>Pseudomonadati</taxon>
        <taxon>Bacteroidota</taxon>
        <taxon>Cytophagia</taxon>
        <taxon>Cytophagales</taxon>
        <taxon>Flammeovirgaceae</taxon>
        <taxon>Algivirga</taxon>
    </lineage>
</organism>
<dbReference type="Proteomes" id="UP001500298">
    <property type="component" value="Unassembled WGS sequence"/>
</dbReference>
<evidence type="ECO:0000313" key="2">
    <source>
        <dbReference type="EMBL" id="GAA4838084.1"/>
    </source>
</evidence>
<dbReference type="PROSITE" id="PS51272">
    <property type="entry name" value="SLH"/>
    <property type="match status" value="3"/>
</dbReference>
<feature type="domain" description="SLH" evidence="1">
    <location>
        <begin position="115"/>
        <end position="174"/>
    </location>
</feature>
<protein>
    <recommendedName>
        <fullName evidence="1">SLH domain-containing protein</fullName>
    </recommendedName>
</protein>
<reference evidence="3" key="1">
    <citation type="journal article" date="2019" name="Int. J. Syst. Evol. Microbiol.">
        <title>The Global Catalogue of Microorganisms (GCM) 10K type strain sequencing project: providing services to taxonomists for standard genome sequencing and annotation.</title>
        <authorList>
            <consortium name="The Broad Institute Genomics Platform"/>
            <consortium name="The Broad Institute Genome Sequencing Center for Infectious Disease"/>
            <person name="Wu L."/>
            <person name="Ma J."/>
        </authorList>
    </citation>
    <scope>NUCLEOTIDE SEQUENCE [LARGE SCALE GENOMIC DNA]</scope>
    <source>
        <strain evidence="3">JCM 18326</strain>
    </source>
</reference>
<dbReference type="EMBL" id="BAABJX010000036">
    <property type="protein sequence ID" value="GAA4838084.1"/>
    <property type="molecule type" value="Genomic_DNA"/>
</dbReference>
<dbReference type="PROSITE" id="PS51257">
    <property type="entry name" value="PROKAR_LIPOPROTEIN"/>
    <property type="match status" value="1"/>
</dbReference>
<comment type="caution">
    <text evidence="2">The sequence shown here is derived from an EMBL/GenBank/DDBJ whole genome shotgun (WGS) entry which is preliminary data.</text>
</comment>
<dbReference type="Pfam" id="PF00395">
    <property type="entry name" value="SLH"/>
    <property type="match status" value="3"/>
</dbReference>
<evidence type="ECO:0000259" key="1">
    <source>
        <dbReference type="PROSITE" id="PS51272"/>
    </source>
</evidence>
<dbReference type="InterPro" id="IPR051465">
    <property type="entry name" value="Cell_Envelope_Struct_Comp"/>
</dbReference>